<dbReference type="EMBL" id="BAABHA010000007">
    <property type="protein sequence ID" value="GAA4383535.1"/>
    <property type="molecule type" value="Genomic_DNA"/>
</dbReference>
<feature type="domain" description="HTH lacI-type" evidence="4">
    <location>
        <begin position="1"/>
        <end position="35"/>
    </location>
</feature>
<dbReference type="CDD" id="cd06267">
    <property type="entry name" value="PBP1_LacI_sugar_binding-like"/>
    <property type="match status" value="1"/>
</dbReference>
<organism evidence="5 6">
    <name type="scientific">Hymenobacter koreensis</name>
    <dbReference type="NCBI Taxonomy" id="1084523"/>
    <lineage>
        <taxon>Bacteria</taxon>
        <taxon>Pseudomonadati</taxon>
        <taxon>Bacteroidota</taxon>
        <taxon>Cytophagia</taxon>
        <taxon>Cytophagales</taxon>
        <taxon>Hymenobacteraceae</taxon>
        <taxon>Hymenobacter</taxon>
    </lineage>
</organism>
<dbReference type="SUPFAM" id="SSF53822">
    <property type="entry name" value="Periplasmic binding protein-like I"/>
    <property type="match status" value="1"/>
</dbReference>
<gene>
    <name evidence="5" type="ORF">GCM10023186_24770</name>
</gene>
<dbReference type="InterPro" id="IPR001761">
    <property type="entry name" value="Peripla_BP/Lac1_sug-bd_dom"/>
</dbReference>
<dbReference type="InterPro" id="IPR000843">
    <property type="entry name" value="HTH_LacI"/>
</dbReference>
<dbReference type="GO" id="GO:0003677">
    <property type="term" value="F:DNA binding"/>
    <property type="evidence" value="ECO:0007669"/>
    <property type="project" value="UniProtKB-KW"/>
</dbReference>
<dbReference type="Gene3D" id="3.40.50.2300">
    <property type="match status" value="2"/>
</dbReference>
<protein>
    <submittedName>
        <fullName evidence="5">LacI family DNA-binding transcriptional regulator</fullName>
    </submittedName>
</protein>
<dbReference type="InterPro" id="IPR010982">
    <property type="entry name" value="Lambda_DNA-bd_dom_sf"/>
</dbReference>
<dbReference type="PROSITE" id="PS50932">
    <property type="entry name" value="HTH_LACI_2"/>
    <property type="match status" value="1"/>
</dbReference>
<keyword evidence="3" id="KW-0804">Transcription</keyword>
<dbReference type="Pfam" id="PF00532">
    <property type="entry name" value="Peripla_BP_1"/>
    <property type="match status" value="1"/>
</dbReference>
<accession>A0ABP8J247</accession>
<evidence type="ECO:0000259" key="4">
    <source>
        <dbReference type="PROSITE" id="PS50932"/>
    </source>
</evidence>
<dbReference type="Proteomes" id="UP001500454">
    <property type="component" value="Unassembled WGS sequence"/>
</dbReference>
<keyword evidence="2 5" id="KW-0238">DNA-binding</keyword>
<keyword evidence="6" id="KW-1185">Reference proteome</keyword>
<evidence type="ECO:0000256" key="3">
    <source>
        <dbReference type="ARBA" id="ARBA00023163"/>
    </source>
</evidence>
<evidence type="ECO:0000256" key="1">
    <source>
        <dbReference type="ARBA" id="ARBA00023015"/>
    </source>
</evidence>
<evidence type="ECO:0000256" key="2">
    <source>
        <dbReference type="ARBA" id="ARBA00023125"/>
    </source>
</evidence>
<dbReference type="CDD" id="cd01392">
    <property type="entry name" value="HTH_LacI"/>
    <property type="match status" value="1"/>
</dbReference>
<comment type="caution">
    <text evidence="5">The sequence shown here is derived from an EMBL/GenBank/DDBJ whole genome shotgun (WGS) entry which is preliminary data.</text>
</comment>
<dbReference type="SMART" id="SM00354">
    <property type="entry name" value="HTH_LACI"/>
    <property type="match status" value="1"/>
</dbReference>
<evidence type="ECO:0000313" key="5">
    <source>
        <dbReference type="EMBL" id="GAA4383535.1"/>
    </source>
</evidence>
<sequence>MSNHPGISDATKQRVWELAKQLNYQPNHLAAALRKGRSNTLGVVVPHIDGHFFALVVKGIETIANRAGFNVMICQSNEDAAQEKKNIETLLNAQVDGILVSVSLYTQDFQHIEEVRRRGIPLVFFDRIMESADVSAVVLDDYQGGYSAVQHLIEQGCRRIAHLGGPQHLNICKNRFQGYAAALREHDLPVEMCRVHFSDLSILDGSRGMEQLLLQDPSLDAVFSCNDLASVGAMQVLKRQGRRVPHDVALVGFSNELFASLTEPMLSSVDQRGEEMGRTAVHLLLEMVAQGPDNVAPRQVLLQPELLVRESSQLIPSEQTL</sequence>
<proteinExistence type="predicted"/>
<dbReference type="PANTHER" id="PTHR30146">
    <property type="entry name" value="LACI-RELATED TRANSCRIPTIONAL REPRESSOR"/>
    <property type="match status" value="1"/>
</dbReference>
<dbReference type="PANTHER" id="PTHR30146:SF109">
    <property type="entry name" value="HTH-TYPE TRANSCRIPTIONAL REGULATOR GALS"/>
    <property type="match status" value="1"/>
</dbReference>
<dbReference type="InterPro" id="IPR028082">
    <property type="entry name" value="Peripla_BP_I"/>
</dbReference>
<dbReference type="SUPFAM" id="SSF47413">
    <property type="entry name" value="lambda repressor-like DNA-binding domains"/>
    <property type="match status" value="1"/>
</dbReference>
<dbReference type="Gene3D" id="1.10.260.40">
    <property type="entry name" value="lambda repressor-like DNA-binding domains"/>
    <property type="match status" value="1"/>
</dbReference>
<name>A0ABP8J247_9BACT</name>
<reference evidence="6" key="1">
    <citation type="journal article" date="2019" name="Int. J. Syst. Evol. Microbiol.">
        <title>The Global Catalogue of Microorganisms (GCM) 10K type strain sequencing project: providing services to taxonomists for standard genome sequencing and annotation.</title>
        <authorList>
            <consortium name="The Broad Institute Genomics Platform"/>
            <consortium name="The Broad Institute Genome Sequencing Center for Infectious Disease"/>
            <person name="Wu L."/>
            <person name="Ma J."/>
        </authorList>
    </citation>
    <scope>NUCLEOTIDE SEQUENCE [LARGE SCALE GENOMIC DNA]</scope>
    <source>
        <strain evidence="6">JCM 17924</strain>
    </source>
</reference>
<keyword evidence="1" id="KW-0805">Transcription regulation</keyword>
<evidence type="ECO:0000313" key="6">
    <source>
        <dbReference type="Proteomes" id="UP001500454"/>
    </source>
</evidence>